<dbReference type="AlphaFoldDB" id="A0A1J7IJZ8"/>
<keyword evidence="2" id="KW-1185">Reference proteome</keyword>
<dbReference type="InParanoid" id="A0A1J7IJZ8"/>
<dbReference type="Proteomes" id="UP000182658">
    <property type="component" value="Unassembled WGS sequence"/>
</dbReference>
<name>A0A1J7IJZ8_9PEZI</name>
<proteinExistence type="predicted"/>
<gene>
    <name evidence="1" type="ORF">CONLIGDRAFT_662649</name>
</gene>
<dbReference type="OrthoDB" id="245563at2759"/>
<evidence type="ECO:0000313" key="1">
    <source>
        <dbReference type="EMBL" id="OIW27895.1"/>
    </source>
</evidence>
<dbReference type="EMBL" id="KV875099">
    <property type="protein sequence ID" value="OIW27895.1"/>
    <property type="molecule type" value="Genomic_DNA"/>
</dbReference>
<dbReference type="STRING" id="1408157.A0A1J7IJZ8"/>
<sequence>MTGSWLGSNASVQRGNEGDSAIRLLSEQPQPSSILITDDALTHAENAGVWEAVLQYVRHGGTSVIMGHFSSYVKPPAIKPFFAKAGLQWEVGSYHRTTLVLNQEVVANALGLFVKNAASADAWYLTDKSSVIGSQAFAATSARIVGETAVALARIEREKLGYVGVVTAEKGSDAVILAMCGL</sequence>
<reference evidence="1 2" key="1">
    <citation type="submission" date="2016-10" db="EMBL/GenBank/DDBJ databases">
        <title>Draft genome sequence of Coniochaeta ligniaria NRRL30616, a lignocellulolytic fungus for bioabatement of inhibitors in plant biomass hydrolysates.</title>
        <authorList>
            <consortium name="DOE Joint Genome Institute"/>
            <person name="Jimenez D.J."/>
            <person name="Hector R.E."/>
            <person name="Riley R."/>
            <person name="Sun H."/>
            <person name="Grigoriev I.V."/>
            <person name="Van Elsas J.D."/>
            <person name="Nichols N.N."/>
        </authorList>
    </citation>
    <scope>NUCLEOTIDE SEQUENCE [LARGE SCALE GENOMIC DNA]</scope>
    <source>
        <strain evidence="1 2">NRRL 30616</strain>
    </source>
</reference>
<organism evidence="1 2">
    <name type="scientific">Coniochaeta ligniaria NRRL 30616</name>
    <dbReference type="NCBI Taxonomy" id="1408157"/>
    <lineage>
        <taxon>Eukaryota</taxon>
        <taxon>Fungi</taxon>
        <taxon>Dikarya</taxon>
        <taxon>Ascomycota</taxon>
        <taxon>Pezizomycotina</taxon>
        <taxon>Sordariomycetes</taxon>
        <taxon>Sordariomycetidae</taxon>
        <taxon>Coniochaetales</taxon>
        <taxon>Coniochaetaceae</taxon>
        <taxon>Coniochaeta</taxon>
    </lineage>
</organism>
<evidence type="ECO:0000313" key="2">
    <source>
        <dbReference type="Proteomes" id="UP000182658"/>
    </source>
</evidence>
<protein>
    <submittedName>
        <fullName evidence="1">Uncharacterized protein</fullName>
    </submittedName>
</protein>
<accession>A0A1J7IJZ8</accession>